<dbReference type="AlphaFoldDB" id="A0A932CN27"/>
<proteinExistence type="inferred from homology"/>
<dbReference type="Gene3D" id="3.40.50.720">
    <property type="entry name" value="NAD(P)-binding Rossmann-like Domain"/>
    <property type="match status" value="1"/>
</dbReference>
<evidence type="ECO:0000259" key="8">
    <source>
        <dbReference type="PROSITE" id="PS51851"/>
    </source>
</evidence>
<dbReference type="Gene3D" id="6.10.240.10">
    <property type="match status" value="1"/>
</dbReference>
<dbReference type="GO" id="GO:0009099">
    <property type="term" value="P:L-valine biosynthetic process"/>
    <property type="evidence" value="ECO:0007669"/>
    <property type="project" value="UniProtKB-UniRule"/>
</dbReference>
<evidence type="ECO:0000313" key="9">
    <source>
        <dbReference type="EMBL" id="MBI2876425.1"/>
    </source>
</evidence>
<comment type="caution">
    <text evidence="7">Lacks conserved residue(s) required for the propagation of feature annotation.</text>
</comment>
<evidence type="ECO:0000256" key="2">
    <source>
        <dbReference type="ARBA" id="ARBA00004885"/>
    </source>
</evidence>
<evidence type="ECO:0000256" key="3">
    <source>
        <dbReference type="ARBA" id="ARBA00010318"/>
    </source>
</evidence>
<evidence type="ECO:0000313" key="10">
    <source>
        <dbReference type="Proteomes" id="UP000769766"/>
    </source>
</evidence>
<feature type="binding site" evidence="7">
    <location>
        <position position="50"/>
    </location>
    <ligand>
        <name>Mg(2+)</name>
        <dbReference type="ChEBI" id="CHEBI:18420"/>
        <label>1</label>
    </ligand>
</feature>
<reference evidence="9" key="1">
    <citation type="submission" date="2020-07" db="EMBL/GenBank/DDBJ databases">
        <title>Huge and variable diversity of episymbiotic CPR bacteria and DPANN archaea in groundwater ecosystems.</title>
        <authorList>
            <person name="He C.Y."/>
            <person name="Keren R."/>
            <person name="Whittaker M."/>
            <person name="Farag I.F."/>
            <person name="Doudna J."/>
            <person name="Cate J.H.D."/>
            <person name="Banfield J.F."/>
        </authorList>
    </citation>
    <scope>NUCLEOTIDE SEQUENCE</scope>
    <source>
        <strain evidence="9">NC_groundwater_672_Ag_B-0.1um_62_36</strain>
    </source>
</reference>
<comment type="caution">
    <text evidence="9">The sequence shown here is derived from an EMBL/GenBank/DDBJ whole genome shotgun (WGS) entry which is preliminary data.</text>
</comment>
<accession>A0A932CN27</accession>
<evidence type="ECO:0000256" key="7">
    <source>
        <dbReference type="PROSITE-ProRule" id="PRU01198"/>
    </source>
</evidence>
<feature type="binding site" evidence="7">
    <location>
        <position position="46"/>
    </location>
    <ligand>
        <name>Mg(2+)</name>
        <dbReference type="ChEBI" id="CHEBI:18420"/>
        <label>1</label>
    </ligand>
</feature>
<dbReference type="PANTHER" id="PTHR21371">
    <property type="entry name" value="KETOL-ACID REDUCTOISOMERASE, MITOCHONDRIAL"/>
    <property type="match status" value="1"/>
</dbReference>
<keyword evidence="5 7" id="KW-0560">Oxidoreductase</keyword>
<gene>
    <name evidence="9" type="ORF">HYY20_06050</name>
</gene>
<dbReference type="Proteomes" id="UP000769766">
    <property type="component" value="Unassembled WGS sequence"/>
</dbReference>
<feature type="binding site" evidence="7">
    <location>
        <position position="46"/>
    </location>
    <ligand>
        <name>Mg(2+)</name>
        <dbReference type="ChEBI" id="CHEBI:18420"/>
        <label>2</label>
    </ligand>
</feature>
<feature type="non-terminal residue" evidence="9">
    <location>
        <position position="1"/>
    </location>
</feature>
<dbReference type="Pfam" id="PF07991">
    <property type="entry name" value="KARI_N"/>
    <property type="match status" value="1"/>
</dbReference>
<feature type="domain" description="KARI C-terminal knotted" evidence="8">
    <location>
        <begin position="38"/>
        <end position="186"/>
    </location>
</feature>
<protein>
    <submittedName>
        <fullName evidence="9">Ketol-acid reductoisomerase</fullName>
    </submittedName>
</protein>
<dbReference type="SUPFAM" id="SSF48179">
    <property type="entry name" value="6-phosphogluconate dehydrogenase C-terminal domain-like"/>
    <property type="match status" value="1"/>
</dbReference>
<dbReference type="EMBL" id="JACPRF010000184">
    <property type="protein sequence ID" value="MBI2876425.1"/>
    <property type="molecule type" value="Genomic_DNA"/>
</dbReference>
<evidence type="ECO:0000256" key="1">
    <source>
        <dbReference type="ARBA" id="ARBA00004864"/>
    </source>
</evidence>
<dbReference type="Pfam" id="PF01450">
    <property type="entry name" value="KARI_C"/>
    <property type="match status" value="1"/>
</dbReference>
<comment type="similarity">
    <text evidence="3 7">Belongs to the ketol-acid reductoisomerase family.</text>
</comment>
<keyword evidence="7" id="KW-0460">Magnesium</keyword>
<dbReference type="InterPro" id="IPR013023">
    <property type="entry name" value="KARI"/>
</dbReference>
<comment type="pathway">
    <text evidence="1">Amino-acid biosynthesis; L-valine biosynthesis; L-valine from pyruvate: step 2/4.</text>
</comment>
<evidence type="ECO:0000256" key="6">
    <source>
        <dbReference type="ARBA" id="ARBA00023304"/>
    </source>
</evidence>
<dbReference type="PROSITE" id="PS51851">
    <property type="entry name" value="KARI_C"/>
    <property type="match status" value="1"/>
</dbReference>
<sequence length="186" mass="20683">GFPSFVGIGQDSSGRAQGMALALAKGIGSTRSGAIEVTFAQEAELDLFSEQALGPIMSAAFLTAIEVELEAGYPPEAVLLELYMSGELGVVFNAMVEKGFIRQMDLHSRTSQYGTMTRRPRFATPELKARMKEVLEEIRSGQFAREWTEEQRAGLPHFRSLKEQALKHPLNDLEDHLKRELRKKDA</sequence>
<evidence type="ECO:0000256" key="4">
    <source>
        <dbReference type="ARBA" id="ARBA00022605"/>
    </source>
</evidence>
<keyword evidence="6 7" id="KW-0100">Branched-chain amino acid biosynthesis</keyword>
<dbReference type="GO" id="GO:0004455">
    <property type="term" value="F:ketol-acid reductoisomerase activity"/>
    <property type="evidence" value="ECO:0007669"/>
    <property type="project" value="UniProtKB-UniRule"/>
</dbReference>
<evidence type="ECO:0000256" key="5">
    <source>
        <dbReference type="ARBA" id="ARBA00023002"/>
    </source>
</evidence>
<dbReference type="GO" id="GO:0046872">
    <property type="term" value="F:metal ion binding"/>
    <property type="evidence" value="ECO:0007669"/>
    <property type="project" value="UniProtKB-UniRule"/>
</dbReference>
<dbReference type="GO" id="GO:0009097">
    <property type="term" value="P:isoleucine biosynthetic process"/>
    <property type="evidence" value="ECO:0007669"/>
    <property type="project" value="UniProtKB-UniRule"/>
</dbReference>
<name>A0A932CN27_UNCTE</name>
<dbReference type="InterPro" id="IPR008927">
    <property type="entry name" value="6-PGluconate_DH-like_C_sf"/>
</dbReference>
<keyword evidence="4 7" id="KW-0028">Amino-acid biosynthesis</keyword>
<organism evidence="9 10">
    <name type="scientific">Tectimicrobiota bacterium</name>
    <dbReference type="NCBI Taxonomy" id="2528274"/>
    <lineage>
        <taxon>Bacteria</taxon>
        <taxon>Pseudomonadati</taxon>
        <taxon>Nitrospinota/Tectimicrobiota group</taxon>
        <taxon>Candidatus Tectimicrobiota</taxon>
    </lineage>
</organism>
<dbReference type="InterPro" id="IPR013116">
    <property type="entry name" value="KARI_N"/>
</dbReference>
<dbReference type="InterPro" id="IPR000506">
    <property type="entry name" value="KARI_C"/>
</dbReference>
<comment type="pathway">
    <text evidence="2">Amino-acid biosynthesis; L-isoleucine biosynthesis; L-isoleucine from 2-oxobutanoate: step 2/4.</text>
</comment>
<keyword evidence="7" id="KW-0479">Metal-binding</keyword>